<evidence type="ECO:0008006" key="3">
    <source>
        <dbReference type="Google" id="ProtNLM"/>
    </source>
</evidence>
<dbReference type="AlphaFoldDB" id="A0A263BRV3"/>
<dbReference type="InterPro" id="IPR045707">
    <property type="entry name" value="DUF6063"/>
</dbReference>
<dbReference type="EMBL" id="NPIA01000006">
    <property type="protein sequence ID" value="OZM56440.1"/>
    <property type="molecule type" value="Genomic_DNA"/>
</dbReference>
<keyword evidence="2" id="KW-1185">Reference proteome</keyword>
<dbReference type="Proteomes" id="UP000217083">
    <property type="component" value="Unassembled WGS sequence"/>
</dbReference>
<name>A0A263BRV3_9BACI</name>
<dbReference type="Pfam" id="PF19539">
    <property type="entry name" value="DUF6063"/>
    <property type="match status" value="1"/>
</dbReference>
<comment type="caution">
    <text evidence="1">The sequence shown here is derived from an EMBL/GenBank/DDBJ whole genome shotgun (WGS) entry which is preliminary data.</text>
</comment>
<evidence type="ECO:0000313" key="1">
    <source>
        <dbReference type="EMBL" id="OZM56440.1"/>
    </source>
</evidence>
<evidence type="ECO:0000313" key="2">
    <source>
        <dbReference type="Proteomes" id="UP000217083"/>
    </source>
</evidence>
<dbReference type="RefSeq" id="WP_094925406.1">
    <property type="nucleotide sequence ID" value="NZ_NPIA01000006.1"/>
</dbReference>
<reference evidence="1 2" key="2">
    <citation type="submission" date="2017-09" db="EMBL/GenBank/DDBJ databases">
        <title>Bacillus patelloidae sp. nov., isolated from the intestinal tract of a marine limpet.</title>
        <authorList>
            <person name="Liu R."/>
            <person name="Dong C."/>
            <person name="Shao Z."/>
        </authorList>
    </citation>
    <scope>NUCLEOTIDE SEQUENCE [LARGE SCALE GENOMIC DNA]</scope>
    <source>
        <strain evidence="1 2">SA5d-4</strain>
    </source>
</reference>
<proteinExistence type="predicted"/>
<sequence length="236" mass="27728">MSSVKSGIQIFKILVEHGQLDRDDHSDLFIEYLNSEVQEVLSDFEEEMDCKIIKLNNSIYLLPNFDNSLLGFRNKDFRSSFGSGATNSDVYLSYYITMFLLHQFYGGKNQNPKQRDFIRVMTLIDDLDQKFEAILSTDEEDMIAVEEELNINLIRIAEVWNQKIVHEENKRSTKYGTVIRICSLLEQEKLIRLLEDKKEIRTTKKLDDLMTYYFLNDSRIQEINSIFKEEPVHASN</sequence>
<accession>A0A263BRV3</accession>
<organism evidence="1 2">
    <name type="scientific">Lottiidibacillus patelloidae</name>
    <dbReference type="NCBI Taxonomy" id="2670334"/>
    <lineage>
        <taxon>Bacteria</taxon>
        <taxon>Bacillati</taxon>
        <taxon>Bacillota</taxon>
        <taxon>Bacilli</taxon>
        <taxon>Bacillales</taxon>
        <taxon>Bacillaceae</taxon>
        <taxon>Lottiidibacillus</taxon>
    </lineage>
</organism>
<protein>
    <recommendedName>
        <fullName evidence="3">Non-ribosomal peptide synthetase module</fullName>
    </recommendedName>
</protein>
<gene>
    <name evidence="1" type="ORF">CIB95_11740</name>
</gene>
<reference evidence="2" key="1">
    <citation type="submission" date="2017-08" db="EMBL/GenBank/DDBJ databases">
        <authorList>
            <person name="Huang Z."/>
        </authorList>
    </citation>
    <scope>NUCLEOTIDE SEQUENCE [LARGE SCALE GENOMIC DNA]</scope>
    <source>
        <strain evidence="2">SA5d-4</strain>
    </source>
</reference>